<keyword evidence="2" id="KW-1185">Reference proteome</keyword>
<evidence type="ECO:0000313" key="2">
    <source>
        <dbReference type="Proteomes" id="UP001163321"/>
    </source>
</evidence>
<organism evidence="1 2">
    <name type="scientific">Peronosclerospora sorghi</name>
    <dbReference type="NCBI Taxonomy" id="230839"/>
    <lineage>
        <taxon>Eukaryota</taxon>
        <taxon>Sar</taxon>
        <taxon>Stramenopiles</taxon>
        <taxon>Oomycota</taxon>
        <taxon>Peronosporomycetes</taxon>
        <taxon>Peronosporales</taxon>
        <taxon>Peronosporaceae</taxon>
        <taxon>Peronosclerospora</taxon>
    </lineage>
</organism>
<sequence length="102" mass="11557">MQELFRMVYKVPSGKKIKELGPGKHLPELTKQEQERLVNLFEWIVITQKQQWSEWMKKVIAACLLVRRGNQPLHQVLGKMMGAAQVVEAAKSPQNDGSVASS</sequence>
<name>A0ACC0VTE3_9STRA</name>
<dbReference type="Proteomes" id="UP001163321">
    <property type="component" value="Chromosome 8"/>
</dbReference>
<proteinExistence type="predicted"/>
<protein>
    <submittedName>
        <fullName evidence="1">Uncharacterized protein</fullName>
    </submittedName>
</protein>
<dbReference type="EMBL" id="CM047587">
    <property type="protein sequence ID" value="KAI9908736.1"/>
    <property type="molecule type" value="Genomic_DNA"/>
</dbReference>
<reference evidence="1 2" key="1">
    <citation type="journal article" date="2022" name="bioRxiv">
        <title>The genome of the oomycete Peronosclerospora sorghi, a cosmopolitan pathogen of maize and sorghum, is inflated with dispersed pseudogenes.</title>
        <authorList>
            <person name="Fletcher K."/>
            <person name="Martin F."/>
            <person name="Isakeit T."/>
            <person name="Cavanaugh K."/>
            <person name="Magill C."/>
            <person name="Michelmore R."/>
        </authorList>
    </citation>
    <scope>NUCLEOTIDE SEQUENCE [LARGE SCALE GENOMIC DNA]</scope>
    <source>
        <strain evidence="1">P6</strain>
    </source>
</reference>
<accession>A0ACC0VTE3</accession>
<gene>
    <name evidence="1" type="ORF">PsorP6_003807</name>
</gene>
<evidence type="ECO:0000313" key="1">
    <source>
        <dbReference type="EMBL" id="KAI9908736.1"/>
    </source>
</evidence>
<comment type="caution">
    <text evidence="1">The sequence shown here is derived from an EMBL/GenBank/DDBJ whole genome shotgun (WGS) entry which is preliminary data.</text>
</comment>